<dbReference type="Pfam" id="PF17390">
    <property type="entry name" value="Bac_rhamnosid_C"/>
    <property type="match status" value="1"/>
</dbReference>
<evidence type="ECO:0000256" key="3">
    <source>
        <dbReference type="ARBA" id="ARBA00022801"/>
    </source>
</evidence>
<dbReference type="Pfam" id="PF25788">
    <property type="entry name" value="Ig_Rha78A_N"/>
    <property type="match status" value="1"/>
</dbReference>
<feature type="domain" description="Alpha-L-rhamnosidase six-hairpin glycosidase" evidence="5">
    <location>
        <begin position="298"/>
        <end position="642"/>
    </location>
</feature>
<feature type="domain" description="Alpha-L-rhamnosidase concanavalin-like" evidence="4">
    <location>
        <begin position="174"/>
        <end position="290"/>
    </location>
</feature>
<dbReference type="InterPro" id="IPR013783">
    <property type="entry name" value="Ig-like_fold"/>
</dbReference>
<proteinExistence type="predicted"/>
<dbReference type="Pfam" id="PF17389">
    <property type="entry name" value="Bac_rhamnosid6H"/>
    <property type="match status" value="1"/>
</dbReference>
<dbReference type="EC" id="3.2.1.40" evidence="2"/>
<accession>A0ABY6D3X2</accession>
<organism evidence="7 8">
    <name type="scientific">Reichenbachiella carrageenanivorans</name>
    <dbReference type="NCBI Taxonomy" id="2979869"/>
    <lineage>
        <taxon>Bacteria</taxon>
        <taxon>Pseudomonadati</taxon>
        <taxon>Bacteroidota</taxon>
        <taxon>Cytophagia</taxon>
        <taxon>Cytophagales</taxon>
        <taxon>Reichenbachiellaceae</taxon>
        <taxon>Reichenbachiella</taxon>
    </lineage>
</organism>
<keyword evidence="3 7" id="KW-0378">Hydrolase</keyword>
<evidence type="ECO:0000313" key="7">
    <source>
        <dbReference type="EMBL" id="UXX79818.1"/>
    </source>
</evidence>
<dbReference type="InterPro" id="IPR008928">
    <property type="entry name" value="6-hairpin_glycosidase_sf"/>
</dbReference>
<dbReference type="GO" id="GO:0016787">
    <property type="term" value="F:hydrolase activity"/>
    <property type="evidence" value="ECO:0007669"/>
    <property type="project" value="UniProtKB-KW"/>
</dbReference>
<dbReference type="Pfam" id="PF05592">
    <property type="entry name" value="Bac_rhamnosid"/>
    <property type="match status" value="1"/>
</dbReference>
<dbReference type="InterPro" id="IPR008902">
    <property type="entry name" value="Rhamnosid_concanavalin"/>
</dbReference>
<sequence>MKSIFKSCEQARLIVLLALFVIAFACKEVENSSVSGSEDALSPLSLSVEYIRHPEGLLIIDDKPEFAWEVPNSATKQTAYQIIVASTQGLIQKETGDLWDSGKVYGNQSIDVEYEGKPLNLSGTYFWKVKIWDANEVEMPFSKHQSFKTGEANGFITSANTFQIDRIKPIIFQQIGEDSYFIDFGKAAFATLVFNYQAKKADTLTVHIGEQLLDGKINRDPQRTIRHQKVEVAVNPEQSQYLLEIRPDKKNTKPRAVQLPDSFPVLMPFRYVAIEGTEGDLEAEDFTQLFYHGYWENDASYFTSSDTLLNAVWELCKYSIKATTFAGLYVDGDRERIPYEADAYLNQLSHYTTDREYAIARQTIEYFMENPTWPTEWQLHVALMFHADYMYTGNTELIEKYYDELKHKTLMELRREDGLISSAKATPEFMKKLGFTNPKDKLKDIVDWPPAQKDTGWKLATAEGERDGFVMMPINTVVNCFYHRNLEIMAEFASILNRQKEAEELSQLALKVKQTINDKLLDPTTGVYIDGEGTSHSSLHANMMAMAFDIVPIESIKSVVDFIKTRGMACSVYGSQYLLEGLYKANEWEYAMDLMTATHDRSWYNMIKMGSTMTLEAWDMKYKPNADWNHAWGATPANIIPRQLWGIRPKSPGYDTVSIRPQLETLTSSSIKVPTIRGAVKADYQLQSDETKHFVIEIPANMIGEFDLGGQAISKVILNGEILNDYQNIIPLPAGKHNLKVY</sequence>
<dbReference type="PANTHER" id="PTHR33307:SF6">
    <property type="entry name" value="ALPHA-RHAMNOSIDASE (EUROFUNG)-RELATED"/>
    <property type="match status" value="1"/>
</dbReference>
<dbReference type="InterPro" id="IPR035398">
    <property type="entry name" value="Bac_rhamnosid_C"/>
</dbReference>
<dbReference type="RefSeq" id="WP_263051549.1">
    <property type="nucleotide sequence ID" value="NZ_CP106735.1"/>
</dbReference>
<comment type="catalytic activity">
    <reaction evidence="1">
        <text>Hydrolysis of terminal non-reducing alpha-L-rhamnose residues in alpha-L-rhamnosides.</text>
        <dbReference type="EC" id="3.2.1.40"/>
    </reaction>
</comment>
<dbReference type="Gene3D" id="2.60.40.10">
    <property type="entry name" value="Immunoglobulins"/>
    <property type="match status" value="1"/>
</dbReference>
<reference evidence="7" key="1">
    <citation type="submission" date="2022-10" db="EMBL/GenBank/DDBJ databases">
        <title>Comparative genomics and taxonomic characterization of three novel marine species of genus Reichenbachiella exhibiting antioxidant and polysaccharide degradation activities.</title>
        <authorList>
            <person name="Muhammad N."/>
            <person name="Lee Y.-J."/>
            <person name="Ko J."/>
            <person name="Kim S.-G."/>
        </authorList>
    </citation>
    <scope>NUCLEOTIDE SEQUENCE</scope>
    <source>
        <strain evidence="7">Wsw4-B4</strain>
    </source>
</reference>
<evidence type="ECO:0000259" key="4">
    <source>
        <dbReference type="Pfam" id="PF05592"/>
    </source>
</evidence>
<dbReference type="EMBL" id="CP106735">
    <property type="protein sequence ID" value="UXX79818.1"/>
    <property type="molecule type" value="Genomic_DNA"/>
</dbReference>
<feature type="domain" description="Alpha-L-rhamnosidase C-terminal" evidence="6">
    <location>
        <begin position="646"/>
        <end position="707"/>
    </location>
</feature>
<gene>
    <name evidence="7" type="ORF">N7E81_01700</name>
</gene>
<evidence type="ECO:0000259" key="5">
    <source>
        <dbReference type="Pfam" id="PF17389"/>
    </source>
</evidence>
<dbReference type="InterPro" id="IPR035396">
    <property type="entry name" value="Bac_rhamnosid6H"/>
</dbReference>
<evidence type="ECO:0000256" key="1">
    <source>
        <dbReference type="ARBA" id="ARBA00001445"/>
    </source>
</evidence>
<dbReference type="Gene3D" id="2.60.420.10">
    <property type="entry name" value="Maltose phosphorylase, domain 3"/>
    <property type="match status" value="1"/>
</dbReference>
<dbReference type="Proteomes" id="UP001062165">
    <property type="component" value="Chromosome"/>
</dbReference>
<keyword evidence="8" id="KW-1185">Reference proteome</keyword>
<dbReference type="Gene3D" id="1.50.10.10">
    <property type="match status" value="1"/>
</dbReference>
<evidence type="ECO:0000313" key="8">
    <source>
        <dbReference type="Proteomes" id="UP001062165"/>
    </source>
</evidence>
<protein>
    <recommendedName>
        <fullName evidence="2">alpha-L-rhamnosidase</fullName>
        <ecNumber evidence="2">3.2.1.40</ecNumber>
    </recommendedName>
</protein>
<dbReference type="PANTHER" id="PTHR33307">
    <property type="entry name" value="ALPHA-RHAMNOSIDASE (EUROFUNG)"/>
    <property type="match status" value="1"/>
</dbReference>
<dbReference type="InterPro" id="IPR012341">
    <property type="entry name" value="6hp_glycosidase-like_sf"/>
</dbReference>
<name>A0ABY6D3X2_9BACT</name>
<dbReference type="InterPro" id="IPR016007">
    <property type="entry name" value="Alpha_rhamnosid"/>
</dbReference>
<dbReference type="SUPFAM" id="SSF48208">
    <property type="entry name" value="Six-hairpin glycosidases"/>
    <property type="match status" value="1"/>
</dbReference>
<dbReference type="Gene3D" id="2.60.120.260">
    <property type="entry name" value="Galactose-binding domain-like"/>
    <property type="match status" value="1"/>
</dbReference>
<dbReference type="PROSITE" id="PS51257">
    <property type="entry name" value="PROKAR_LIPOPROTEIN"/>
    <property type="match status" value="1"/>
</dbReference>
<evidence type="ECO:0000259" key="6">
    <source>
        <dbReference type="Pfam" id="PF17390"/>
    </source>
</evidence>
<evidence type="ECO:0000256" key="2">
    <source>
        <dbReference type="ARBA" id="ARBA00012652"/>
    </source>
</evidence>